<organism evidence="2 3">
    <name type="scientific">Cloacibacterium rupense</name>
    <dbReference type="NCBI Taxonomy" id="517423"/>
    <lineage>
        <taxon>Bacteria</taxon>
        <taxon>Pseudomonadati</taxon>
        <taxon>Bacteroidota</taxon>
        <taxon>Flavobacteriia</taxon>
        <taxon>Flavobacteriales</taxon>
        <taxon>Weeksellaceae</taxon>
    </lineage>
</organism>
<keyword evidence="3" id="KW-1185">Reference proteome</keyword>
<dbReference type="InterPro" id="IPR010693">
    <property type="entry name" value="Divergent_4Fe-4S_mono-cluster"/>
</dbReference>
<sequence>MNENSNIKEYTNGEVTVLWEASKCTHSANCVKNLSEVFKPKEKPWVQMENSTSEKIVSTVAKCPSGALSIKK</sequence>
<dbReference type="EMBL" id="BMLV01000002">
    <property type="protein sequence ID" value="GGP03668.1"/>
    <property type="molecule type" value="Genomic_DNA"/>
</dbReference>
<reference evidence="3" key="1">
    <citation type="journal article" date="2019" name="Int. J. Syst. Evol. Microbiol.">
        <title>The Global Catalogue of Microorganisms (GCM) 10K type strain sequencing project: providing services to taxonomists for standard genome sequencing and annotation.</title>
        <authorList>
            <consortium name="The Broad Institute Genomics Platform"/>
            <consortium name="The Broad Institute Genome Sequencing Center for Infectious Disease"/>
            <person name="Wu L."/>
            <person name="Ma J."/>
        </authorList>
    </citation>
    <scope>NUCLEOTIDE SEQUENCE [LARGE SCALE GENOMIC DNA]</scope>
    <source>
        <strain evidence="3">CGMCC 1.7656</strain>
    </source>
</reference>
<name>A0ABQ2NHR2_9FLAO</name>
<comment type="caution">
    <text evidence="2">The sequence shown here is derived from an EMBL/GenBank/DDBJ whole genome shotgun (WGS) entry which is preliminary data.</text>
</comment>
<feature type="domain" description="Divergent 4Fe-4S mono-cluster" evidence="1">
    <location>
        <begin position="10"/>
        <end position="70"/>
    </location>
</feature>
<dbReference type="Pfam" id="PF06902">
    <property type="entry name" value="Fer4_19"/>
    <property type="match status" value="1"/>
</dbReference>
<dbReference type="Proteomes" id="UP000620064">
    <property type="component" value="Unassembled WGS sequence"/>
</dbReference>
<dbReference type="RefSeq" id="WP_188617257.1">
    <property type="nucleotide sequence ID" value="NZ_BMLV01000002.1"/>
</dbReference>
<evidence type="ECO:0000259" key="1">
    <source>
        <dbReference type="Pfam" id="PF06902"/>
    </source>
</evidence>
<proteinExistence type="predicted"/>
<evidence type="ECO:0000313" key="2">
    <source>
        <dbReference type="EMBL" id="GGP03668.1"/>
    </source>
</evidence>
<accession>A0ABQ2NHR2</accession>
<evidence type="ECO:0000313" key="3">
    <source>
        <dbReference type="Proteomes" id="UP000620064"/>
    </source>
</evidence>
<gene>
    <name evidence="2" type="ORF">GCM10010992_12920</name>
</gene>
<protein>
    <recommendedName>
        <fullName evidence="1">Divergent 4Fe-4S mono-cluster domain-containing protein</fullName>
    </recommendedName>
</protein>